<sequence>MKIFIYTIYDKVTSKFGDIILSHNEDDMKRKIAYAMQSNPYKGDLAVYYLGTYDVDSGKIESIDPKFIVNVIELYSEADHV</sequence>
<reference evidence="1" key="1">
    <citation type="submission" date="2022-02" db="EMBL/GenBank/DDBJ databases">
        <title>Towards deciphering the DNA virus diversity associated with rodent species in the families Cricetidae and Heteromyidae.</title>
        <authorList>
            <person name="Lund M."/>
            <person name="Larsen B.B."/>
            <person name="Gryseels S."/>
            <person name="Kraberger S."/>
            <person name="Rowsey D.M."/>
            <person name="Steger L."/>
            <person name="Yule K.M."/>
            <person name="Upham N.S."/>
            <person name="Worobey M."/>
            <person name="Van Doorslaer K."/>
            <person name="Varsani A."/>
        </authorList>
    </citation>
    <scope>NUCLEOTIDE SEQUENCE</scope>
    <source>
        <strain evidence="1">UA08Rod_6727</strain>
    </source>
</reference>
<evidence type="ECO:0000313" key="1">
    <source>
        <dbReference type="EMBL" id="UPW40814.1"/>
    </source>
</evidence>
<accession>A0A976R6T5</accession>
<dbReference type="Pfam" id="PF20577">
    <property type="entry name" value="Phage_ORF5"/>
    <property type="match status" value="1"/>
</dbReference>
<dbReference type="InterPro" id="IPR046781">
    <property type="entry name" value="Phage_ORF5"/>
</dbReference>
<name>A0A976R6T5_9VIRU</name>
<organism evidence="1">
    <name type="scientific">Sigmofec virus UA08Rod_6727</name>
    <dbReference type="NCBI Taxonomy" id="2929238"/>
    <lineage>
        <taxon>Viruses</taxon>
        <taxon>Monodnaviria</taxon>
        <taxon>Sangervirae</taxon>
        <taxon>Phixviricota</taxon>
        <taxon>Malgrandaviricetes</taxon>
        <taxon>Petitvirales</taxon>
        <taxon>Microviridae</taxon>
    </lineage>
</organism>
<protein>
    <submittedName>
        <fullName evidence="1">Nonstructural protein</fullName>
    </submittedName>
</protein>
<dbReference type="EMBL" id="OM869501">
    <property type="protein sequence ID" value="UPW40814.1"/>
    <property type="molecule type" value="Genomic_DNA"/>
</dbReference>
<proteinExistence type="predicted"/>